<feature type="compositionally biased region" description="Polar residues" evidence="2">
    <location>
        <begin position="200"/>
        <end position="216"/>
    </location>
</feature>
<dbReference type="InterPro" id="IPR000030">
    <property type="entry name" value="PPE_dom"/>
</dbReference>
<keyword evidence="5" id="KW-1185">Reference proteome</keyword>
<dbReference type="Pfam" id="PF00823">
    <property type="entry name" value="PPE"/>
    <property type="match status" value="1"/>
</dbReference>
<feature type="compositionally biased region" description="Low complexity" evidence="2">
    <location>
        <begin position="175"/>
        <end position="191"/>
    </location>
</feature>
<evidence type="ECO:0000256" key="1">
    <source>
        <dbReference type="ARBA" id="ARBA00010652"/>
    </source>
</evidence>
<feature type="domain" description="PPE" evidence="3">
    <location>
        <begin position="2"/>
        <end position="99"/>
    </location>
</feature>
<feature type="compositionally biased region" description="Gly residues" evidence="2">
    <location>
        <begin position="306"/>
        <end position="316"/>
    </location>
</feature>
<evidence type="ECO:0000256" key="2">
    <source>
        <dbReference type="SAM" id="MobiDB-lite"/>
    </source>
</evidence>
<feature type="compositionally biased region" description="Pro residues" evidence="2">
    <location>
        <begin position="228"/>
        <end position="240"/>
    </location>
</feature>
<dbReference type="OrthoDB" id="3615918at2"/>
<feature type="region of interest" description="Disordered" evidence="2">
    <location>
        <begin position="166"/>
        <end position="444"/>
    </location>
</feature>
<dbReference type="InParanoid" id="A0A263DA39"/>
<accession>A0A263DA39</accession>
<reference evidence="4 5" key="1">
    <citation type="submission" date="2017-07" db="EMBL/GenBank/DDBJ databases">
        <title>Amycolatopsis antarcticus sp. nov., isolated from the surface of an Antarcticus brown macroalga.</title>
        <authorList>
            <person name="Wang J."/>
            <person name="Leiva S."/>
            <person name="Huang J."/>
            <person name="Huang Y."/>
        </authorList>
    </citation>
    <scope>NUCLEOTIDE SEQUENCE [LARGE SCALE GENOMIC DNA]</scope>
    <source>
        <strain evidence="4 5">AU-G6</strain>
    </source>
</reference>
<dbReference type="Proteomes" id="UP000242444">
    <property type="component" value="Unassembled WGS sequence"/>
</dbReference>
<proteinExistence type="inferred from homology"/>
<name>A0A263DA39_9PSEU</name>
<dbReference type="Gene3D" id="1.20.1260.20">
    <property type="entry name" value="PPE superfamily"/>
    <property type="match status" value="1"/>
</dbReference>
<evidence type="ECO:0000313" key="4">
    <source>
        <dbReference type="EMBL" id="OZM74858.1"/>
    </source>
</evidence>
<feature type="compositionally biased region" description="Gly residues" evidence="2">
    <location>
        <begin position="387"/>
        <end position="401"/>
    </location>
</feature>
<feature type="compositionally biased region" description="Gly residues" evidence="2">
    <location>
        <begin position="326"/>
        <end position="379"/>
    </location>
</feature>
<organism evidence="4 5">
    <name type="scientific">Amycolatopsis antarctica</name>
    <dbReference type="NCBI Taxonomy" id="1854586"/>
    <lineage>
        <taxon>Bacteria</taxon>
        <taxon>Bacillati</taxon>
        <taxon>Actinomycetota</taxon>
        <taxon>Actinomycetes</taxon>
        <taxon>Pseudonocardiales</taxon>
        <taxon>Pseudonocardiaceae</taxon>
        <taxon>Amycolatopsis</taxon>
    </lineage>
</organism>
<sequence>MALGANEIAALLQGGPGPESLFTSQDAANSLSLQHEQVARSMASLQNAMTSSWQGVASQQAFAGAGPLVQASDVSAGHLSNAQTLLSGQGNSFNEAKNAIGTGPGPKPESTFASDNLPFLTSRNEEIDAWNAQAQEVVDRYNTYSDQSTHNASNWPTDYGQLGLPPGGVDFAVKPPVGDGPVVTPGDGPTVNGEDGTGATRASSVSTGGPVSQAPTFNGPGAVGNPQSPSPGGTPPPSGTPFPGVNGPGTGTTKPSEAHPGRPGVPPGVGGYTPPRGRPRGGNTPDTVAGYGAHGRDGSLANGSANGTGNGSGPRAGAGSSAGYRVGAGGPGSVPGGPGSGSGSGGQGGPGAGSGSGANSGLGAGKGTGAGMPGQGGMTPGSAAGPGAAGRGAGGMGGMAPGAGRANREEDAEHKRLEVLQEPDPDAIFGPDPGQKTTPPVIGG</sequence>
<protein>
    <recommendedName>
        <fullName evidence="3">PPE domain-containing protein</fullName>
    </recommendedName>
</protein>
<dbReference type="InterPro" id="IPR038332">
    <property type="entry name" value="PPE_sf"/>
</dbReference>
<evidence type="ECO:0000313" key="5">
    <source>
        <dbReference type="Proteomes" id="UP000242444"/>
    </source>
</evidence>
<dbReference type="EMBL" id="NKYE01000001">
    <property type="protein sequence ID" value="OZM74858.1"/>
    <property type="molecule type" value="Genomic_DNA"/>
</dbReference>
<gene>
    <name evidence="4" type="ORF">CFN78_01190</name>
</gene>
<dbReference type="SUPFAM" id="SSF140459">
    <property type="entry name" value="PE/PPE dimer-like"/>
    <property type="match status" value="1"/>
</dbReference>
<comment type="similarity">
    <text evidence="1">Belongs to the mycobacterial PPE family.</text>
</comment>
<comment type="caution">
    <text evidence="4">The sequence shown here is derived from an EMBL/GenBank/DDBJ whole genome shotgun (WGS) entry which is preliminary data.</text>
</comment>
<feature type="compositionally biased region" description="Basic and acidic residues" evidence="2">
    <location>
        <begin position="406"/>
        <end position="419"/>
    </location>
</feature>
<evidence type="ECO:0000259" key="3">
    <source>
        <dbReference type="Pfam" id="PF00823"/>
    </source>
</evidence>
<dbReference type="AlphaFoldDB" id="A0A263DA39"/>
<dbReference type="RefSeq" id="WP_094860643.1">
    <property type="nucleotide sequence ID" value="NZ_NKYE01000001.1"/>
</dbReference>